<dbReference type="KEGG" id="bthy:AQ980_18895"/>
<reference evidence="1" key="1">
    <citation type="submission" date="2019-07" db="EMBL/GenBank/DDBJ databases">
        <title>Draft genome sequence of Bacillus thuringiensis strain PT02.</title>
        <authorList>
            <person name="Nguyen H."/>
            <person name="Nguyen L.N."/>
            <person name="Nguyen H.T.T."/>
            <person name="Nguyen D.V."/>
            <person name="Le H.T.T."/>
        </authorList>
    </citation>
    <scope>NUCLEOTIDE SEQUENCE</scope>
    <source>
        <strain evidence="1">PT02</strain>
    </source>
</reference>
<organism evidence="1">
    <name type="scientific">Bacillus thuringiensis</name>
    <dbReference type="NCBI Taxonomy" id="1428"/>
    <lineage>
        <taxon>Bacteria</taxon>
        <taxon>Bacillati</taxon>
        <taxon>Bacillota</taxon>
        <taxon>Bacilli</taxon>
        <taxon>Bacillales</taxon>
        <taxon>Bacillaceae</taxon>
        <taxon>Bacillus</taxon>
        <taxon>Bacillus cereus group</taxon>
    </lineage>
</organism>
<sequence>MVKKQHYVPRFYLKYFANEDKVDYYDKVLEKNLSNMHVDNVAQQKYFYDFSEEFLESQQKVANGSVDSRFFDKQFLEEHFSVLESQFARCFREINEKLNDQTNLLNCSLREILDEEDRIDLVFFIALQSIRVPAFRELSENFSDMLAENIPDFAEVKMDDNEKLLMHLASGILNRVGYYLLSDRFDWFLGVVEEFEEMESKVVVMDELVISDNPVVNIKHASGKTMQSFNEFCLPISPKHLLILREKNFPYENPDNSIFKLSRNDLRFYNEYQMRFSTRKVIYCNKTNAKKVKSFFKTLPRELSHNSGSIGVNEYEK</sequence>
<proteinExistence type="predicted"/>
<evidence type="ECO:0000313" key="1">
    <source>
        <dbReference type="EMBL" id="KAB1350297.1"/>
    </source>
</evidence>
<name>A0A643LUQ7_BACTU</name>
<dbReference type="Pfam" id="PF14022">
    <property type="entry name" value="DUF4238"/>
    <property type="match status" value="1"/>
</dbReference>
<dbReference type="RefSeq" id="WP_000239530.1">
    <property type="nucleotide sequence ID" value="NZ_CP011349.1"/>
</dbReference>
<dbReference type="AlphaFoldDB" id="A0A643LUQ7"/>
<dbReference type="InterPro" id="IPR025332">
    <property type="entry name" value="DUF4238"/>
</dbReference>
<dbReference type="EMBL" id="VLPO01000038">
    <property type="protein sequence ID" value="KAB1350297.1"/>
    <property type="molecule type" value="Genomic_DNA"/>
</dbReference>
<comment type="caution">
    <text evidence="1">The sequence shown here is derived from an EMBL/GenBank/DDBJ whole genome shotgun (WGS) entry which is preliminary data.</text>
</comment>
<gene>
    <name evidence="1" type="ORF">FPG91_22140</name>
</gene>
<protein>
    <submittedName>
        <fullName evidence="1">DUF4238 domain-containing protein</fullName>
    </submittedName>
</protein>
<accession>A0A643LUQ7</accession>